<comment type="caution">
    <text evidence="8">The sequence shown here is derived from an EMBL/GenBank/DDBJ whole genome shotgun (WGS) entry which is preliminary data.</text>
</comment>
<dbReference type="SMART" id="SM00692">
    <property type="entry name" value="DM3"/>
    <property type="match status" value="2"/>
</dbReference>
<evidence type="ECO:0000313" key="8">
    <source>
        <dbReference type="EMBL" id="KAJ8918032.1"/>
    </source>
</evidence>
<keyword evidence="2 5" id="KW-0863">Zinc-finger</keyword>
<dbReference type="EMBL" id="JANEYG010000028">
    <property type="protein sequence ID" value="KAJ8918032.1"/>
    <property type="molecule type" value="Genomic_DNA"/>
</dbReference>
<dbReference type="PANTHER" id="PTHR46600">
    <property type="entry name" value="THAP DOMAIN-CONTAINING"/>
    <property type="match status" value="1"/>
</dbReference>
<feature type="domain" description="THAP-type" evidence="7">
    <location>
        <begin position="37"/>
        <end position="130"/>
    </location>
</feature>
<keyword evidence="9" id="KW-1185">Reference proteome</keyword>
<evidence type="ECO:0000256" key="1">
    <source>
        <dbReference type="ARBA" id="ARBA00022723"/>
    </source>
</evidence>
<organism evidence="8 9">
    <name type="scientific">Exocentrus adspersus</name>
    <dbReference type="NCBI Taxonomy" id="1586481"/>
    <lineage>
        <taxon>Eukaryota</taxon>
        <taxon>Metazoa</taxon>
        <taxon>Ecdysozoa</taxon>
        <taxon>Arthropoda</taxon>
        <taxon>Hexapoda</taxon>
        <taxon>Insecta</taxon>
        <taxon>Pterygota</taxon>
        <taxon>Neoptera</taxon>
        <taxon>Endopterygota</taxon>
        <taxon>Coleoptera</taxon>
        <taxon>Polyphaga</taxon>
        <taxon>Cucujiformia</taxon>
        <taxon>Chrysomeloidea</taxon>
        <taxon>Cerambycidae</taxon>
        <taxon>Lamiinae</taxon>
        <taxon>Acanthocinini</taxon>
        <taxon>Exocentrus</taxon>
    </lineage>
</organism>
<evidence type="ECO:0000259" key="7">
    <source>
        <dbReference type="PROSITE" id="PS50950"/>
    </source>
</evidence>
<evidence type="ECO:0000256" key="4">
    <source>
        <dbReference type="ARBA" id="ARBA00023125"/>
    </source>
</evidence>
<evidence type="ECO:0000256" key="6">
    <source>
        <dbReference type="SAM" id="Coils"/>
    </source>
</evidence>
<dbReference type="PROSITE" id="PS50950">
    <property type="entry name" value="ZF_THAP"/>
    <property type="match status" value="2"/>
</dbReference>
<dbReference type="GO" id="GO:0043565">
    <property type="term" value="F:sequence-specific DNA binding"/>
    <property type="evidence" value="ECO:0007669"/>
    <property type="project" value="InterPro"/>
</dbReference>
<dbReference type="InterPro" id="IPR006612">
    <property type="entry name" value="THAP_Znf"/>
</dbReference>
<dbReference type="GO" id="GO:0008270">
    <property type="term" value="F:zinc ion binding"/>
    <property type="evidence" value="ECO:0007669"/>
    <property type="project" value="UniProtKB-KW"/>
</dbReference>
<dbReference type="AlphaFoldDB" id="A0AAV8VUI8"/>
<gene>
    <name evidence="8" type="ORF">NQ315_011488</name>
</gene>
<feature type="domain" description="THAP-type" evidence="7">
    <location>
        <begin position="263"/>
        <end position="355"/>
    </location>
</feature>
<dbReference type="SUPFAM" id="SSF57716">
    <property type="entry name" value="Glucocorticoid receptor-like (DNA-binding domain)"/>
    <property type="match status" value="2"/>
</dbReference>
<feature type="coiled-coil region" evidence="6">
    <location>
        <begin position="450"/>
        <end position="477"/>
    </location>
</feature>
<dbReference type="SMART" id="SM00980">
    <property type="entry name" value="THAP"/>
    <property type="match status" value="2"/>
</dbReference>
<evidence type="ECO:0000256" key="5">
    <source>
        <dbReference type="PROSITE-ProRule" id="PRU00309"/>
    </source>
</evidence>
<name>A0AAV8VUI8_9CUCU</name>
<keyword evidence="6" id="KW-0175">Coiled coil</keyword>
<keyword evidence="3" id="KW-0862">Zinc</keyword>
<keyword evidence="4 5" id="KW-0238">DNA-binding</keyword>
<reference evidence="8 9" key="1">
    <citation type="journal article" date="2023" name="Insect Mol. Biol.">
        <title>Genome sequencing provides insights into the evolution of gene families encoding plant cell wall-degrading enzymes in longhorned beetles.</title>
        <authorList>
            <person name="Shin N.R."/>
            <person name="Okamura Y."/>
            <person name="Kirsch R."/>
            <person name="Pauchet Y."/>
        </authorList>
    </citation>
    <scope>NUCLEOTIDE SEQUENCE [LARGE SCALE GENOMIC DNA]</scope>
    <source>
        <strain evidence="8">EAD_L_NR</strain>
    </source>
</reference>
<dbReference type="Proteomes" id="UP001159042">
    <property type="component" value="Unassembled WGS sequence"/>
</dbReference>
<evidence type="ECO:0000256" key="2">
    <source>
        <dbReference type="ARBA" id="ARBA00022771"/>
    </source>
</evidence>
<proteinExistence type="predicted"/>
<accession>A0AAV8VUI8</accession>
<dbReference type="InterPro" id="IPR026516">
    <property type="entry name" value="THAP1/10"/>
</dbReference>
<evidence type="ECO:0000256" key="3">
    <source>
        <dbReference type="ARBA" id="ARBA00022833"/>
    </source>
</evidence>
<protein>
    <recommendedName>
        <fullName evidence="7">THAP-type domain-containing protein</fullName>
    </recommendedName>
</protein>
<keyword evidence="1" id="KW-0479">Metal-binding</keyword>
<evidence type="ECO:0000313" key="9">
    <source>
        <dbReference type="Proteomes" id="UP001159042"/>
    </source>
</evidence>
<dbReference type="PANTHER" id="PTHR46600:SF11">
    <property type="entry name" value="THAP DOMAIN-CONTAINING PROTEIN 10"/>
    <property type="match status" value="1"/>
</dbReference>
<dbReference type="Pfam" id="PF05485">
    <property type="entry name" value="THAP"/>
    <property type="match status" value="2"/>
</dbReference>
<sequence length="586" mass="67897">MDLEDLDVETRKVAVEKLLVSVPDYMQKVKCDTQEWTPPFKCAVSSCRNYFVKFSEREKYPYKFHNFPLNQNLCLTWKRQCGLPPNKNISNLKVCSDHFSLDDYIRNYKEEFQNPDFKRRLKPEAIPQRNLEGEPVEWKDIGASVDDSCVLAEVEELDFDQIKKAVDENRQLKNKYNALLTQKSTITTKIKFYEKANADQVKKLAELRTTLPNVDADAKYTMPDKTNVLRKVFSDAQIRLLLGKDRVFWSEDDLAKAFVLRHMGGFKMLSCVVFGCANNSEVSDSSITYYPFPKNELAEEWAAACAWQSTPLDFTAAHVCSIHFEEKDFEESITIVDFVKCYTKKLRMDAVPTLNLPLAQLILKETPLELQMQDMVVYTIDSANVKVEDGITTISLDGIDGNNEKIFELEPSTSEIKVEDSQMQSDIKITRPNYNSIKSYSDLCLLQEDTKTWKKKVEELQLEVNHLQKAFREKRKQYNSYMGQCKYFENKGNKTASQQQQKIVLSKVLSDAQIKILFGKKRINWSYDDLAVAYTIRHLSNRRCYDYITQKLKIPLPGLSSVRRWVSAKRLKQRQNAKIIVEDIAD</sequence>